<dbReference type="OrthoDB" id="7997871at2"/>
<dbReference type="RefSeq" id="WP_127071839.1">
    <property type="nucleotide sequence ID" value="NZ_BMKB01000010.1"/>
</dbReference>
<accession>A0A916RNI4</accession>
<dbReference type="Pfam" id="PF05521">
    <property type="entry name" value="Phage_HCP"/>
    <property type="match status" value="1"/>
</dbReference>
<dbReference type="InterPro" id="IPR038666">
    <property type="entry name" value="SSP1_head-tail_sf"/>
</dbReference>
<dbReference type="Proteomes" id="UP000596977">
    <property type="component" value="Unassembled WGS sequence"/>
</dbReference>
<evidence type="ECO:0008006" key="3">
    <source>
        <dbReference type="Google" id="ProtNLM"/>
    </source>
</evidence>
<keyword evidence="2" id="KW-1185">Reference proteome</keyword>
<comment type="caution">
    <text evidence="1">The sequence shown here is derived from an EMBL/GenBank/DDBJ whole genome shotgun (WGS) entry which is preliminary data.</text>
</comment>
<dbReference type="InterPro" id="IPR008767">
    <property type="entry name" value="Phage_SPP1_head-tail_adaptor"/>
</dbReference>
<name>A0A916RNI4_9HYPH</name>
<reference evidence="1 2" key="1">
    <citation type="journal article" date="2014" name="Int. J. Syst. Evol. Microbiol.">
        <title>Complete genome sequence of Corynebacterium casei LMG S-19264T (=DSM 44701T), isolated from a smear-ripened cheese.</title>
        <authorList>
            <consortium name="US DOE Joint Genome Institute (JGI-PGF)"/>
            <person name="Walter F."/>
            <person name="Albersmeier A."/>
            <person name="Kalinowski J."/>
            <person name="Ruckert C."/>
        </authorList>
    </citation>
    <scope>NUCLEOTIDE SEQUENCE [LARGE SCALE GENOMIC DNA]</scope>
    <source>
        <strain evidence="1 2">CGMCC 1.15896</strain>
    </source>
</reference>
<gene>
    <name evidence="1" type="ORF">GCM10011499_37820</name>
</gene>
<evidence type="ECO:0000313" key="1">
    <source>
        <dbReference type="EMBL" id="GGA63863.1"/>
    </source>
</evidence>
<dbReference type="Gene3D" id="2.40.10.270">
    <property type="entry name" value="Bacteriophage SPP1 head-tail adaptor protein"/>
    <property type="match status" value="1"/>
</dbReference>
<dbReference type="AlphaFoldDB" id="A0A916RNI4"/>
<dbReference type="EMBL" id="BMKB01000010">
    <property type="protein sequence ID" value="GGA63863.1"/>
    <property type="molecule type" value="Genomic_DNA"/>
</dbReference>
<organism evidence="1 2">
    <name type="scientific">Pelagibacterium lentulum</name>
    <dbReference type="NCBI Taxonomy" id="2029865"/>
    <lineage>
        <taxon>Bacteria</taxon>
        <taxon>Pseudomonadati</taxon>
        <taxon>Pseudomonadota</taxon>
        <taxon>Alphaproteobacteria</taxon>
        <taxon>Hyphomicrobiales</taxon>
        <taxon>Devosiaceae</taxon>
        <taxon>Pelagibacterium</taxon>
    </lineage>
</organism>
<evidence type="ECO:0000313" key="2">
    <source>
        <dbReference type="Proteomes" id="UP000596977"/>
    </source>
</evidence>
<sequence>MTAGRLRTRIHCEKRTDDGAWGTPVPGGGTFERQFTTRAELRPMRGGETVMGERLQGRQPYVVRMYRNSKTRQIQSNWRLVDAHDQSRIFAVASPPHDPDGTGAFLDFIAEEGRLP</sequence>
<proteinExistence type="predicted"/>
<protein>
    <recommendedName>
        <fullName evidence="3">Head-tail adaptor protein</fullName>
    </recommendedName>
</protein>